<evidence type="ECO:0000313" key="1">
    <source>
        <dbReference type="EMBL" id="CEG41963.1"/>
    </source>
</evidence>
<evidence type="ECO:0000313" key="2">
    <source>
        <dbReference type="Proteomes" id="UP000054928"/>
    </source>
</evidence>
<protein>
    <submittedName>
        <fullName evidence="1">Uncharacterized protein</fullName>
    </submittedName>
</protein>
<keyword evidence="2" id="KW-1185">Reference proteome</keyword>
<reference evidence="2" key="1">
    <citation type="submission" date="2014-09" db="EMBL/GenBank/DDBJ databases">
        <authorList>
            <person name="Sharma Rahul"/>
            <person name="Thines Marco"/>
        </authorList>
    </citation>
    <scope>NUCLEOTIDE SEQUENCE [LARGE SCALE GENOMIC DNA]</scope>
</reference>
<name>A0A0N7L5N4_PLAHL</name>
<accession>A0A0N7L5N4</accession>
<sequence length="67" mass="7801">MRYVPYSDVRALHLYAEHQNTKVLALMRMMELFDAEYDAKNSALIFGASVDMVPLHFAKHRVPLKYS</sequence>
<dbReference type="EMBL" id="CCYD01000610">
    <property type="protein sequence ID" value="CEG41963.1"/>
    <property type="molecule type" value="Genomic_DNA"/>
</dbReference>
<dbReference type="AlphaFoldDB" id="A0A0N7L5N4"/>
<dbReference type="Proteomes" id="UP000054928">
    <property type="component" value="Unassembled WGS sequence"/>
</dbReference>
<dbReference type="RefSeq" id="XP_024578332.1">
    <property type="nucleotide sequence ID" value="XM_024727789.1"/>
</dbReference>
<dbReference type="GeneID" id="36407325"/>
<organism evidence="1 2">
    <name type="scientific">Plasmopara halstedii</name>
    <name type="common">Downy mildew of sunflower</name>
    <dbReference type="NCBI Taxonomy" id="4781"/>
    <lineage>
        <taxon>Eukaryota</taxon>
        <taxon>Sar</taxon>
        <taxon>Stramenopiles</taxon>
        <taxon>Oomycota</taxon>
        <taxon>Peronosporomycetes</taxon>
        <taxon>Peronosporales</taxon>
        <taxon>Peronosporaceae</taxon>
        <taxon>Plasmopara</taxon>
    </lineage>
</organism>
<proteinExistence type="predicted"/>